<keyword evidence="7" id="KW-1185">Reference proteome</keyword>
<gene>
    <name evidence="6" type="primary">ohrR_3</name>
    <name evidence="6" type="ORF">OXPF_12570</name>
</gene>
<evidence type="ECO:0000313" key="6">
    <source>
        <dbReference type="EMBL" id="KPU45130.1"/>
    </source>
</evidence>
<dbReference type="Pfam" id="PF01047">
    <property type="entry name" value="MarR"/>
    <property type="match status" value="1"/>
</dbReference>
<dbReference type="InterPro" id="IPR000835">
    <property type="entry name" value="HTH_MarR-typ"/>
</dbReference>
<keyword evidence="4" id="KW-0175">Coiled coil</keyword>
<evidence type="ECO:0000256" key="2">
    <source>
        <dbReference type="ARBA" id="ARBA00023125"/>
    </source>
</evidence>
<dbReference type="PANTHER" id="PTHR42756">
    <property type="entry name" value="TRANSCRIPTIONAL REGULATOR, MARR"/>
    <property type="match status" value="1"/>
</dbReference>
<dbReference type="PRINTS" id="PR00598">
    <property type="entry name" value="HTHMARR"/>
</dbReference>
<dbReference type="GO" id="GO:0003700">
    <property type="term" value="F:DNA-binding transcription factor activity"/>
    <property type="evidence" value="ECO:0007669"/>
    <property type="project" value="InterPro"/>
</dbReference>
<dbReference type="SMART" id="SM00347">
    <property type="entry name" value="HTH_MARR"/>
    <property type="match status" value="1"/>
</dbReference>
<dbReference type="STRING" id="36849.OXPF_12570"/>
<name>A0A0P8YZ63_9CLOT</name>
<feature type="coiled-coil region" evidence="4">
    <location>
        <begin position="105"/>
        <end position="147"/>
    </location>
</feature>
<protein>
    <submittedName>
        <fullName evidence="6">Organic hydroperoxide resistance transcriptional regulator</fullName>
    </submittedName>
</protein>
<evidence type="ECO:0000313" key="7">
    <source>
        <dbReference type="Proteomes" id="UP000050326"/>
    </source>
</evidence>
<dbReference type="OrthoDB" id="327696at2"/>
<evidence type="ECO:0000256" key="1">
    <source>
        <dbReference type="ARBA" id="ARBA00023015"/>
    </source>
</evidence>
<dbReference type="GO" id="GO:0003677">
    <property type="term" value="F:DNA binding"/>
    <property type="evidence" value="ECO:0007669"/>
    <property type="project" value="UniProtKB-KW"/>
</dbReference>
<evidence type="ECO:0000259" key="5">
    <source>
        <dbReference type="PROSITE" id="PS50995"/>
    </source>
</evidence>
<keyword evidence="1" id="KW-0805">Transcription regulation</keyword>
<reference evidence="6 7" key="1">
    <citation type="submission" date="2015-09" db="EMBL/GenBank/DDBJ databases">
        <title>Genome sequence of Oxobacter pfennigii DSM 3222.</title>
        <authorList>
            <person name="Poehlein A."/>
            <person name="Bengelsdorf F.R."/>
            <person name="Schiel-Bengelsdorf B."/>
            <person name="Duerre P."/>
            <person name="Daniel R."/>
        </authorList>
    </citation>
    <scope>NUCLEOTIDE SEQUENCE [LARGE SCALE GENOMIC DNA]</scope>
    <source>
        <strain evidence="6 7">DSM 3222</strain>
    </source>
</reference>
<organism evidence="6 7">
    <name type="scientific">Oxobacter pfennigii</name>
    <dbReference type="NCBI Taxonomy" id="36849"/>
    <lineage>
        <taxon>Bacteria</taxon>
        <taxon>Bacillati</taxon>
        <taxon>Bacillota</taxon>
        <taxon>Clostridia</taxon>
        <taxon>Eubacteriales</taxon>
        <taxon>Clostridiaceae</taxon>
        <taxon>Oxobacter</taxon>
    </lineage>
</organism>
<feature type="domain" description="HTH marR-type" evidence="5">
    <location>
        <begin position="3"/>
        <end position="146"/>
    </location>
</feature>
<sequence length="147" mass="17447">MQNKETARKLLNFFVNFNSHMKIYHNYHNDSRPITEQQFKTMLNLKILERCTLKELSEKLNLSSSSTCIMLNKLDEEGYITRESDTKDRRNTFYSLSNKGQEFLNEDLDKKLDIIGSRLEKLSEDKLERLISSMNEFQEILKEIKSL</sequence>
<dbReference type="PANTHER" id="PTHR42756:SF1">
    <property type="entry name" value="TRANSCRIPTIONAL REPRESSOR OF EMRAB OPERON"/>
    <property type="match status" value="1"/>
</dbReference>
<dbReference type="InterPro" id="IPR036390">
    <property type="entry name" value="WH_DNA-bd_sf"/>
</dbReference>
<dbReference type="AlphaFoldDB" id="A0A0P8YZ63"/>
<dbReference type="Proteomes" id="UP000050326">
    <property type="component" value="Unassembled WGS sequence"/>
</dbReference>
<dbReference type="InterPro" id="IPR036388">
    <property type="entry name" value="WH-like_DNA-bd_sf"/>
</dbReference>
<evidence type="ECO:0000256" key="3">
    <source>
        <dbReference type="ARBA" id="ARBA00023163"/>
    </source>
</evidence>
<evidence type="ECO:0000256" key="4">
    <source>
        <dbReference type="SAM" id="Coils"/>
    </source>
</evidence>
<dbReference type="PROSITE" id="PS50995">
    <property type="entry name" value="HTH_MARR_2"/>
    <property type="match status" value="1"/>
</dbReference>
<accession>A0A0P8YZ63</accession>
<dbReference type="Gene3D" id="1.10.10.10">
    <property type="entry name" value="Winged helix-like DNA-binding domain superfamily/Winged helix DNA-binding domain"/>
    <property type="match status" value="1"/>
</dbReference>
<dbReference type="EMBL" id="LKET01000027">
    <property type="protein sequence ID" value="KPU45130.1"/>
    <property type="molecule type" value="Genomic_DNA"/>
</dbReference>
<comment type="caution">
    <text evidence="6">The sequence shown here is derived from an EMBL/GenBank/DDBJ whole genome shotgun (WGS) entry which is preliminary data.</text>
</comment>
<proteinExistence type="predicted"/>
<keyword evidence="2" id="KW-0238">DNA-binding</keyword>
<keyword evidence="3" id="KW-0804">Transcription</keyword>
<dbReference type="RefSeq" id="WP_054874349.1">
    <property type="nucleotide sequence ID" value="NZ_LKET01000027.1"/>
</dbReference>
<dbReference type="SUPFAM" id="SSF46785">
    <property type="entry name" value="Winged helix' DNA-binding domain"/>
    <property type="match status" value="1"/>
</dbReference>